<name>A0ABM8RSM8_9BACT</name>
<feature type="chain" id="PRO_5045430874" description="Murein lipoprotein (Modular protein)" evidence="2">
    <location>
        <begin position="24"/>
        <end position="150"/>
    </location>
</feature>
<comment type="caution">
    <text evidence="3">The sequence shown here is derived from an EMBL/GenBank/DDBJ whole genome shotgun (WGS) entry which is preliminary data.</text>
</comment>
<evidence type="ECO:0008006" key="5">
    <source>
        <dbReference type="Google" id="ProtNLM"/>
    </source>
</evidence>
<protein>
    <recommendedName>
        <fullName evidence="5">Murein lipoprotein (Modular protein)</fullName>
    </recommendedName>
</protein>
<proteinExistence type="predicted"/>
<evidence type="ECO:0000256" key="2">
    <source>
        <dbReference type="SAM" id="SignalP"/>
    </source>
</evidence>
<dbReference type="EMBL" id="CAJNBJ010000017">
    <property type="protein sequence ID" value="CAE6769696.1"/>
    <property type="molecule type" value="Genomic_DNA"/>
</dbReference>
<sequence length="150" mass="16049">MLIRSRSAVMGLCALGFSSMLLTGCDFWPPALQAQIEQLHSEAQQAAADKALLQNQLNAANKAKEELQIRVEDLTRVNKEKSAMIASLEHTIAAARERAAKAVKTNTAKPTTKPVVKKAAKPSSKAGAKSTGKSAPHKHTTTAPNKRVQP</sequence>
<feature type="compositionally biased region" description="Low complexity" evidence="1">
    <location>
        <begin position="121"/>
        <end position="134"/>
    </location>
</feature>
<keyword evidence="4" id="KW-1185">Reference proteome</keyword>
<feature type="signal peptide" evidence="2">
    <location>
        <begin position="1"/>
        <end position="23"/>
    </location>
</feature>
<feature type="region of interest" description="Disordered" evidence="1">
    <location>
        <begin position="100"/>
        <end position="150"/>
    </location>
</feature>
<evidence type="ECO:0000313" key="4">
    <source>
        <dbReference type="Proteomes" id="UP000675880"/>
    </source>
</evidence>
<organism evidence="3 4">
    <name type="scientific">Nitrospira defluvii</name>
    <dbReference type="NCBI Taxonomy" id="330214"/>
    <lineage>
        <taxon>Bacteria</taxon>
        <taxon>Pseudomonadati</taxon>
        <taxon>Nitrospirota</taxon>
        <taxon>Nitrospiria</taxon>
        <taxon>Nitrospirales</taxon>
        <taxon>Nitrospiraceae</taxon>
        <taxon>Nitrospira</taxon>
    </lineage>
</organism>
<feature type="compositionally biased region" description="Low complexity" evidence="1">
    <location>
        <begin position="102"/>
        <end position="114"/>
    </location>
</feature>
<accession>A0ABM8RSM8</accession>
<gene>
    <name evidence="3" type="ORF">NSPZN2_40215</name>
</gene>
<dbReference type="PROSITE" id="PS51257">
    <property type="entry name" value="PROKAR_LIPOPROTEIN"/>
    <property type="match status" value="1"/>
</dbReference>
<evidence type="ECO:0000256" key="1">
    <source>
        <dbReference type="SAM" id="MobiDB-lite"/>
    </source>
</evidence>
<reference evidence="3 4" key="1">
    <citation type="submission" date="2021-02" db="EMBL/GenBank/DDBJ databases">
        <authorList>
            <person name="Han P."/>
        </authorList>
    </citation>
    <scope>NUCLEOTIDE SEQUENCE [LARGE SCALE GENOMIC DNA]</scope>
    <source>
        <strain evidence="3">Candidatus Nitrospira sp. ZN2</strain>
    </source>
</reference>
<keyword evidence="2" id="KW-0732">Signal</keyword>
<evidence type="ECO:0000313" key="3">
    <source>
        <dbReference type="EMBL" id="CAE6769696.1"/>
    </source>
</evidence>
<dbReference type="Proteomes" id="UP000675880">
    <property type="component" value="Unassembled WGS sequence"/>
</dbReference>